<protein>
    <submittedName>
        <fullName evidence="9">Acriflavine resistance protein B</fullName>
    </submittedName>
</protein>
<feature type="transmembrane region" description="Helical" evidence="8">
    <location>
        <begin position="360"/>
        <end position="384"/>
    </location>
</feature>
<dbReference type="PANTHER" id="PTHR32063">
    <property type="match status" value="1"/>
</dbReference>
<evidence type="ECO:0000256" key="3">
    <source>
        <dbReference type="ARBA" id="ARBA00022475"/>
    </source>
</evidence>
<dbReference type="STRING" id="401562.NS365_02550"/>
<dbReference type="SUPFAM" id="SSF82693">
    <property type="entry name" value="Multidrug efflux transporter AcrB pore domain, PN1, PN2, PC1 and PC2 subdomains"/>
    <property type="match status" value="3"/>
</dbReference>
<organism evidence="9 10">
    <name type="scientific">Aureimonas ureilytica</name>
    <dbReference type="NCBI Taxonomy" id="401562"/>
    <lineage>
        <taxon>Bacteria</taxon>
        <taxon>Pseudomonadati</taxon>
        <taxon>Pseudomonadota</taxon>
        <taxon>Alphaproteobacteria</taxon>
        <taxon>Hyphomicrobiales</taxon>
        <taxon>Aurantimonadaceae</taxon>
        <taxon>Aureimonas</taxon>
    </lineage>
</organism>
<evidence type="ECO:0000256" key="6">
    <source>
        <dbReference type="ARBA" id="ARBA00022989"/>
    </source>
</evidence>
<keyword evidence="4" id="KW-0997">Cell inner membrane</keyword>
<feature type="transmembrane region" description="Helical" evidence="8">
    <location>
        <begin position="463"/>
        <end position="481"/>
    </location>
</feature>
<evidence type="ECO:0000256" key="1">
    <source>
        <dbReference type="ARBA" id="ARBA00004429"/>
    </source>
</evidence>
<name>A0A175R522_9HYPH</name>
<dbReference type="InterPro" id="IPR001036">
    <property type="entry name" value="Acrflvin-R"/>
</dbReference>
<comment type="caution">
    <text evidence="9">The sequence shown here is derived from an EMBL/GenBank/DDBJ whole genome shotgun (WGS) entry which is preliminary data.</text>
</comment>
<sequence length="1031" mass="108197">MSLSTPFIQRPIATTLLAIAVLIAGCLGFASLPVAPLPQVEFPTIRVTTQLPGADPDTMAALVTAPLERPLGQIPALAAMTSSSAFGISQITLQFQLGRDIDGAAQDVQAAINTAAGGLPRTLPYPPTYAKVNPAATPIMTLALHSDTYPLRDLSDFADTVMAQRLAEVSGVGDVRIQGGVKPAIRVQADLSRLASYGLALEDLRTAISNANVSGAKGVVDGASQSFSLAANDQIHDAATYRAITIATRNGAPVHLSDVADVVEGLENSRVGAFYQGRPAVVVDIMRQPGANVIETVAEIERTLPRLRASLPAGASLDVVSDRTDTIRASIRDVQWTLALSVALVVLVVFLFLRTVSATLIAGVALPLSLIASFAVMWACGFSLDNLSLMALTIGTGFVVDDAIVMIENIARHIEEGEKPMAAALKGAGEIGFTIVSLTASLIAVFIPLLFMSGLVGRMFREFALTLTIAVVVSALVSLTLTPMMCARILRAPQHTSSGLIGFLDRAMDGLNEAYRRSVTVAVRHPALMLLLTGATLALTVALYVTIPKGFLPDQDTGLVSAVVEAEPTTSFEAMRGIEADVGARLRADPAVESVTASIGTSAANLTMNRAVYSLVLKPRDERSDGAKAVIARLRQSLSDLPGIRATFQSQRDIAISTRASRGAYQYTLTGADAGEVAGWAEKLSRRLADDPALIDVASDTELGGGRLAIDVDREAAARLGVTMQEISDTLYDAFGQRQISTIYGQANQYRVILEAAPRYQSDPAALAQVYLPGTGGAMVPLGAIAHVAFASGPLVVSRDEQFPSATISFDLAPGASLGTALEAVVKAERAIGLPDTIGRRTSGDTEEFARSAANEPWLILAAIVTIYIVLGLLYESAVHPITILSTLPSAGVGALLALMLTGQDLSLIALIGIVLLMGIVKKNAIMMIDFALEAERGEGLDPREAILKAATLRFRPIMMTTLAALFGAVPLALAQGAGSELRVPLGISIIGGLVLSQLLTLYTTPVIYLALDGLKRRFAPRGAAVEGEPA</sequence>
<feature type="transmembrane region" description="Helical" evidence="8">
    <location>
        <begin position="527"/>
        <end position="547"/>
    </location>
</feature>
<evidence type="ECO:0000256" key="4">
    <source>
        <dbReference type="ARBA" id="ARBA00022519"/>
    </source>
</evidence>
<evidence type="ECO:0000256" key="2">
    <source>
        <dbReference type="ARBA" id="ARBA00022448"/>
    </source>
</evidence>
<dbReference type="InterPro" id="IPR027463">
    <property type="entry name" value="AcrB_DN_DC_subdom"/>
</dbReference>
<reference evidence="9 10" key="1">
    <citation type="journal article" date="2016" name="Front. Microbiol.">
        <title>Genomic Resource of Rice Seed Associated Bacteria.</title>
        <authorList>
            <person name="Midha S."/>
            <person name="Bansal K."/>
            <person name="Sharma S."/>
            <person name="Kumar N."/>
            <person name="Patil P.P."/>
            <person name="Chaudhry V."/>
            <person name="Patil P.B."/>
        </authorList>
    </citation>
    <scope>NUCLEOTIDE SEQUENCE [LARGE SCALE GENOMIC DNA]</scope>
    <source>
        <strain evidence="9 10">NS226</strain>
    </source>
</reference>
<dbReference type="Gene3D" id="3.30.70.1430">
    <property type="entry name" value="Multidrug efflux transporter AcrB pore domain"/>
    <property type="match status" value="2"/>
</dbReference>
<dbReference type="FunFam" id="3.30.70.1430:FF:000001">
    <property type="entry name" value="Efflux pump membrane transporter"/>
    <property type="match status" value="1"/>
</dbReference>
<dbReference type="Gene3D" id="3.30.2090.10">
    <property type="entry name" value="Multidrug efflux transporter AcrB TolC docking domain, DN and DC subdomains"/>
    <property type="match status" value="2"/>
</dbReference>
<accession>A0A175R522</accession>
<feature type="transmembrane region" description="Helical" evidence="8">
    <location>
        <begin position="858"/>
        <end position="875"/>
    </location>
</feature>
<dbReference type="PRINTS" id="PR00702">
    <property type="entry name" value="ACRIFLAVINRP"/>
</dbReference>
<comment type="subcellular location">
    <subcellularLocation>
        <location evidence="1">Cell inner membrane</location>
        <topology evidence="1">Multi-pass membrane protein</topology>
    </subcellularLocation>
</comment>
<proteinExistence type="predicted"/>
<gene>
    <name evidence="9" type="ORF">NS226_18385</name>
</gene>
<dbReference type="FunFam" id="1.20.1640.10:FF:000001">
    <property type="entry name" value="Efflux pump membrane transporter"/>
    <property type="match status" value="1"/>
</dbReference>
<evidence type="ECO:0000256" key="5">
    <source>
        <dbReference type="ARBA" id="ARBA00022692"/>
    </source>
</evidence>
<dbReference type="EMBL" id="LDPZ01000052">
    <property type="protein sequence ID" value="KTQ85874.1"/>
    <property type="molecule type" value="Genomic_DNA"/>
</dbReference>
<keyword evidence="7 8" id="KW-0472">Membrane</keyword>
<feature type="transmembrane region" description="Helical" evidence="8">
    <location>
        <begin position="953"/>
        <end position="974"/>
    </location>
</feature>
<dbReference type="Gene3D" id="1.20.1640.10">
    <property type="entry name" value="Multidrug efflux transporter AcrB transmembrane domain"/>
    <property type="match status" value="2"/>
</dbReference>
<keyword evidence="6 8" id="KW-1133">Transmembrane helix</keyword>
<dbReference type="GO" id="GO:0042910">
    <property type="term" value="F:xenobiotic transmembrane transporter activity"/>
    <property type="evidence" value="ECO:0007669"/>
    <property type="project" value="TreeGrafter"/>
</dbReference>
<dbReference type="PATRIC" id="fig|401562.3.peg.3774"/>
<dbReference type="SUPFAM" id="SSF82866">
    <property type="entry name" value="Multidrug efflux transporter AcrB transmembrane domain"/>
    <property type="match status" value="2"/>
</dbReference>
<evidence type="ECO:0000313" key="10">
    <source>
        <dbReference type="Proteomes" id="UP000078272"/>
    </source>
</evidence>
<evidence type="ECO:0000256" key="7">
    <source>
        <dbReference type="ARBA" id="ARBA00023136"/>
    </source>
</evidence>
<dbReference type="RefSeq" id="WP_058636190.1">
    <property type="nucleotide sequence ID" value="NZ_LDPZ01000052.1"/>
</dbReference>
<feature type="transmembrane region" description="Helical" evidence="8">
    <location>
        <begin position="986"/>
        <end position="1012"/>
    </location>
</feature>
<dbReference type="Proteomes" id="UP000078272">
    <property type="component" value="Unassembled WGS sequence"/>
</dbReference>
<dbReference type="Pfam" id="PF00873">
    <property type="entry name" value="ACR_tran"/>
    <property type="match status" value="1"/>
</dbReference>
<dbReference type="Gene3D" id="3.30.70.1440">
    <property type="entry name" value="Multidrug efflux transporter AcrB pore domain"/>
    <property type="match status" value="1"/>
</dbReference>
<feature type="transmembrane region" description="Helical" evidence="8">
    <location>
        <begin position="334"/>
        <end position="353"/>
    </location>
</feature>
<keyword evidence="3" id="KW-1003">Cell membrane</keyword>
<keyword evidence="2" id="KW-0813">Transport</keyword>
<evidence type="ECO:0000256" key="8">
    <source>
        <dbReference type="SAM" id="Phobius"/>
    </source>
</evidence>
<feature type="transmembrane region" description="Helical" evidence="8">
    <location>
        <begin position="431"/>
        <end position="451"/>
    </location>
</feature>
<dbReference type="Gene3D" id="3.30.70.1320">
    <property type="entry name" value="Multidrug efflux transporter AcrB pore domain like"/>
    <property type="match status" value="1"/>
</dbReference>
<dbReference type="PANTHER" id="PTHR32063:SF78">
    <property type="entry name" value="ACRB_ACRD_ACRF FAMILY PROTEIN"/>
    <property type="match status" value="1"/>
</dbReference>
<dbReference type="SUPFAM" id="SSF82714">
    <property type="entry name" value="Multidrug efflux transporter AcrB TolC docking domain, DN and DC subdomains"/>
    <property type="match status" value="2"/>
</dbReference>
<dbReference type="GO" id="GO:0005886">
    <property type="term" value="C:plasma membrane"/>
    <property type="evidence" value="ECO:0007669"/>
    <property type="project" value="UniProtKB-SubCell"/>
</dbReference>
<dbReference type="OrthoDB" id="9807350at2"/>
<keyword evidence="5 8" id="KW-0812">Transmembrane</keyword>
<evidence type="ECO:0000313" key="9">
    <source>
        <dbReference type="EMBL" id="KTQ85874.1"/>
    </source>
</evidence>
<dbReference type="AlphaFoldDB" id="A0A175R522"/>